<evidence type="ECO:0000259" key="2">
    <source>
        <dbReference type="PROSITE" id="PS51176"/>
    </source>
</evidence>
<dbReference type="InterPro" id="IPR050812">
    <property type="entry name" value="Preph/Arog_dehydrog"/>
</dbReference>
<gene>
    <name evidence="3" type="ORF">PAA8504_03036</name>
</gene>
<dbReference type="Pfam" id="PF20463">
    <property type="entry name" value="PDH_C"/>
    <property type="match status" value="1"/>
</dbReference>
<feature type="domain" description="Prephenate/arogenate dehydrogenase" evidence="2">
    <location>
        <begin position="5"/>
        <end position="281"/>
    </location>
</feature>
<dbReference type="EMBL" id="ONZF01000007">
    <property type="protein sequence ID" value="SPJ25187.1"/>
    <property type="molecule type" value="Genomic_DNA"/>
</dbReference>
<dbReference type="PROSITE" id="PS51176">
    <property type="entry name" value="PDH_ADH"/>
    <property type="match status" value="1"/>
</dbReference>
<evidence type="ECO:0000313" key="3">
    <source>
        <dbReference type="EMBL" id="SPJ25187.1"/>
    </source>
</evidence>
<dbReference type="AlphaFoldDB" id="A0A2R8BYC7"/>
<evidence type="ECO:0000256" key="1">
    <source>
        <dbReference type="ARBA" id="ARBA00023002"/>
    </source>
</evidence>
<dbReference type="GO" id="GO:0070403">
    <property type="term" value="F:NAD+ binding"/>
    <property type="evidence" value="ECO:0007669"/>
    <property type="project" value="InterPro"/>
</dbReference>
<dbReference type="InterPro" id="IPR008927">
    <property type="entry name" value="6-PGluconate_DH-like_C_sf"/>
</dbReference>
<dbReference type="InterPro" id="IPR046825">
    <property type="entry name" value="PDH_C"/>
</dbReference>
<dbReference type="GO" id="GO:0006571">
    <property type="term" value="P:tyrosine biosynthetic process"/>
    <property type="evidence" value="ECO:0007669"/>
    <property type="project" value="InterPro"/>
</dbReference>
<dbReference type="Gene3D" id="1.10.3660.10">
    <property type="entry name" value="6-phosphogluconate dehydrogenase C-terminal like domain"/>
    <property type="match status" value="1"/>
</dbReference>
<dbReference type="InterPro" id="IPR003099">
    <property type="entry name" value="Prephen_DH"/>
</dbReference>
<sequence>MDAPGKIGIVGTGLVGAAFAALVTGRKPGIGVEAVEPQGPYRQAVAAQLPRVAWRHRAADLAGCDMVFLCAPPGALSKIAREVLDAGDALVVDMGSVKGQLVEGLADAPRFIGGHPLAGGNRAGPFRAAPDVLVAARFVLTPHAGNAEADIERVERFLASLGFSVVRTDAQAHDELMARTSHLPHLLSYAYANVLSRMDPDELQVFSSRSTQTLTRHAAGNTRMWGEILQQNAEPVSAALDDLIAELMTLRNAFAGQGTSVATRLDPAAAIAATLNRSNEE</sequence>
<dbReference type="Pfam" id="PF02153">
    <property type="entry name" value="PDH_N"/>
    <property type="match status" value="1"/>
</dbReference>
<dbReference type="PANTHER" id="PTHR21363">
    <property type="entry name" value="PREPHENATE DEHYDROGENASE"/>
    <property type="match status" value="1"/>
</dbReference>
<dbReference type="GO" id="GO:0008977">
    <property type="term" value="F:prephenate dehydrogenase (NAD+) activity"/>
    <property type="evidence" value="ECO:0007669"/>
    <property type="project" value="InterPro"/>
</dbReference>
<protein>
    <recommendedName>
        <fullName evidence="2">Prephenate/arogenate dehydrogenase domain-containing protein</fullName>
    </recommendedName>
</protein>
<accession>A0A2R8BYC7</accession>
<name>A0A2R8BYC7_9RHOB</name>
<keyword evidence="4" id="KW-1185">Reference proteome</keyword>
<dbReference type="Proteomes" id="UP000244912">
    <property type="component" value="Unassembled WGS sequence"/>
</dbReference>
<dbReference type="InterPro" id="IPR046826">
    <property type="entry name" value="PDH_N"/>
</dbReference>
<proteinExistence type="predicted"/>
<dbReference type="Gene3D" id="3.40.50.720">
    <property type="entry name" value="NAD(P)-binding Rossmann-like Domain"/>
    <property type="match status" value="1"/>
</dbReference>
<dbReference type="InterPro" id="IPR036291">
    <property type="entry name" value="NAD(P)-bd_dom_sf"/>
</dbReference>
<keyword evidence="1" id="KW-0560">Oxidoreductase</keyword>
<dbReference type="GO" id="GO:0004665">
    <property type="term" value="F:prephenate dehydrogenase (NADP+) activity"/>
    <property type="evidence" value="ECO:0007669"/>
    <property type="project" value="InterPro"/>
</dbReference>
<dbReference type="PANTHER" id="PTHR21363:SF0">
    <property type="entry name" value="PREPHENATE DEHYDROGENASE [NADP(+)]"/>
    <property type="match status" value="1"/>
</dbReference>
<evidence type="ECO:0000313" key="4">
    <source>
        <dbReference type="Proteomes" id="UP000244912"/>
    </source>
</evidence>
<dbReference type="SUPFAM" id="SSF48179">
    <property type="entry name" value="6-phosphogluconate dehydrogenase C-terminal domain-like"/>
    <property type="match status" value="1"/>
</dbReference>
<dbReference type="SUPFAM" id="SSF51735">
    <property type="entry name" value="NAD(P)-binding Rossmann-fold domains"/>
    <property type="match status" value="1"/>
</dbReference>
<reference evidence="3 4" key="1">
    <citation type="submission" date="2018-03" db="EMBL/GenBank/DDBJ databases">
        <authorList>
            <person name="Keele B.F."/>
        </authorList>
    </citation>
    <scope>NUCLEOTIDE SEQUENCE [LARGE SCALE GENOMIC DNA]</scope>
    <source>
        <strain evidence="3 4">CECT 8504</strain>
    </source>
</reference>
<organism evidence="3 4">
    <name type="scientific">Palleronia abyssalis</name>
    <dbReference type="NCBI Taxonomy" id="1501240"/>
    <lineage>
        <taxon>Bacteria</taxon>
        <taxon>Pseudomonadati</taxon>
        <taxon>Pseudomonadota</taxon>
        <taxon>Alphaproteobacteria</taxon>
        <taxon>Rhodobacterales</taxon>
        <taxon>Roseobacteraceae</taxon>
        <taxon>Palleronia</taxon>
    </lineage>
</organism>